<dbReference type="EMBL" id="CP056030">
    <property type="protein sequence ID" value="QKZ02778.1"/>
    <property type="molecule type" value="Genomic_DNA"/>
</dbReference>
<evidence type="ECO:0000313" key="5">
    <source>
        <dbReference type="Proteomes" id="UP000509568"/>
    </source>
</evidence>
<evidence type="ECO:0000259" key="3">
    <source>
        <dbReference type="PROSITE" id="PS51085"/>
    </source>
</evidence>
<dbReference type="Proteomes" id="UP000509568">
    <property type="component" value="Chromosome"/>
</dbReference>
<dbReference type="InterPro" id="IPR017938">
    <property type="entry name" value="Riboflavin_synthase-like_b-brl"/>
</dbReference>
<dbReference type="InterPro" id="IPR050415">
    <property type="entry name" value="MRET"/>
</dbReference>
<dbReference type="SUPFAM" id="SSF63380">
    <property type="entry name" value="Riboflavin synthase domain-like"/>
    <property type="match status" value="1"/>
</dbReference>
<dbReference type="AlphaFoldDB" id="A0A7D5D4R0"/>
<proteinExistence type="predicted"/>
<feature type="domain" description="2Fe-2S ferredoxin-type" evidence="3">
    <location>
        <begin position="251"/>
        <end position="342"/>
    </location>
</feature>
<dbReference type="GO" id="GO:0051536">
    <property type="term" value="F:iron-sulfur cluster binding"/>
    <property type="evidence" value="ECO:0007669"/>
    <property type="project" value="UniProtKB-KW"/>
</dbReference>
<organism evidence="4 5">
    <name type="scientific">Pseudomonas eucalypticola</name>
    <dbReference type="NCBI Taxonomy" id="2599595"/>
    <lineage>
        <taxon>Bacteria</taxon>
        <taxon>Pseudomonadati</taxon>
        <taxon>Pseudomonadota</taxon>
        <taxon>Gammaproteobacteria</taxon>
        <taxon>Pseudomonadales</taxon>
        <taxon>Pseudomonadaceae</taxon>
        <taxon>Pseudomonas</taxon>
    </lineage>
</organism>
<dbReference type="PANTHER" id="PTHR47354">
    <property type="entry name" value="NADH OXIDOREDUCTASE HCR"/>
    <property type="match status" value="1"/>
</dbReference>
<reference evidence="4 5" key="1">
    <citation type="submission" date="2020-06" db="EMBL/GenBank/DDBJ databases">
        <title>Pseudomonas eucalypticola sp. nov., an endophyte of Eucalyptus dunnii leaves with biocontrol ability of eucalyptus leaf blight.</title>
        <authorList>
            <person name="Liu Y."/>
            <person name="Song Z."/>
            <person name="Zeng H."/>
            <person name="Lu M."/>
            <person name="Wang X."/>
            <person name="Lian X."/>
            <person name="Zhang Q."/>
        </authorList>
    </citation>
    <scope>NUCLEOTIDE SEQUENCE [LARGE SCALE GENOMIC DNA]</scope>
    <source>
        <strain evidence="4 5">NP-1</strain>
    </source>
</reference>
<sequence>MESYLVCDWLRQEAQDIWSIGFTALDDKVGKYIRLGHFILIDFPDLQGRPGRRCYSICGVGPANGFQVSVRRSGKGGVSDSLVDRMRPGCVVALAGVGGDINVDRVVHMNSLLMLASSIGVTLPIALLRGLLQRRQRGEAVPKVHFVAVIQDLQRLPFLQELLSLHLESDWFELSVHLTRQRILSRVQCFAPGRPAPAAVFGTQEWEGVVICGGYSFAQCHEEYARQHLPGSEIFVEAFNSVNPEGAETAATVRVKARIDGVVLNIDPGKSLLEGLEEQGVSIPNQCRAGICGRCRIKVRSGEYRTSDDFAISAKDRAKGHVLACCTYALGDEISVERPGSQ</sequence>
<dbReference type="SUPFAM" id="SSF54292">
    <property type="entry name" value="2Fe-2S ferredoxin-like"/>
    <property type="match status" value="1"/>
</dbReference>
<dbReference type="RefSeq" id="WP_176569732.1">
    <property type="nucleotide sequence ID" value="NZ_CP056030.1"/>
</dbReference>
<dbReference type="Pfam" id="PF00111">
    <property type="entry name" value="Fer2"/>
    <property type="match status" value="1"/>
</dbReference>
<keyword evidence="1" id="KW-0411">Iron-sulfur</keyword>
<name>A0A7D5D4R0_9PSED</name>
<keyword evidence="5" id="KW-1185">Reference proteome</keyword>
<dbReference type="PANTHER" id="PTHR47354:SF5">
    <property type="entry name" value="PROTEIN RFBI"/>
    <property type="match status" value="1"/>
</dbReference>
<comment type="cofactor">
    <cofactor evidence="2">
        <name>[2Fe-2S] cluster</name>
        <dbReference type="ChEBI" id="CHEBI:190135"/>
    </cofactor>
</comment>
<keyword evidence="1" id="KW-0408">Iron</keyword>
<dbReference type="Gene3D" id="3.10.20.30">
    <property type="match status" value="1"/>
</dbReference>
<dbReference type="Gene3D" id="3.40.50.80">
    <property type="entry name" value="Nucleotide-binding domain of ferredoxin-NADP reductase (FNR) module"/>
    <property type="match status" value="1"/>
</dbReference>
<gene>
    <name evidence="4" type="ORF">HWQ56_02755</name>
</gene>
<dbReference type="GO" id="GO:0016491">
    <property type="term" value="F:oxidoreductase activity"/>
    <property type="evidence" value="ECO:0007669"/>
    <property type="project" value="TreeGrafter"/>
</dbReference>
<dbReference type="Gene3D" id="2.40.30.10">
    <property type="entry name" value="Translation factors"/>
    <property type="match status" value="1"/>
</dbReference>
<dbReference type="PROSITE" id="PS51085">
    <property type="entry name" value="2FE2S_FER_2"/>
    <property type="match status" value="1"/>
</dbReference>
<protein>
    <submittedName>
        <fullName evidence="4">2Fe-2S iron-sulfur cluster binding domain-containing protein</fullName>
    </submittedName>
</protein>
<dbReference type="CDD" id="cd00207">
    <property type="entry name" value="fer2"/>
    <property type="match status" value="1"/>
</dbReference>
<evidence type="ECO:0000256" key="2">
    <source>
        <dbReference type="ARBA" id="ARBA00034078"/>
    </source>
</evidence>
<dbReference type="InterPro" id="IPR012675">
    <property type="entry name" value="Beta-grasp_dom_sf"/>
</dbReference>
<dbReference type="InterPro" id="IPR039261">
    <property type="entry name" value="FNR_nucleotide-bd"/>
</dbReference>
<dbReference type="InterPro" id="IPR036010">
    <property type="entry name" value="2Fe-2S_ferredoxin-like_sf"/>
</dbReference>
<dbReference type="InterPro" id="IPR001041">
    <property type="entry name" value="2Fe-2S_ferredoxin-type"/>
</dbReference>
<dbReference type="KEGG" id="pez:HWQ56_02755"/>
<dbReference type="SUPFAM" id="SSF52343">
    <property type="entry name" value="Ferredoxin reductase-like, C-terminal NADP-linked domain"/>
    <property type="match status" value="1"/>
</dbReference>
<accession>A0A7D5D4R0</accession>
<evidence type="ECO:0000256" key="1">
    <source>
        <dbReference type="ARBA" id="ARBA00023014"/>
    </source>
</evidence>
<keyword evidence="1" id="KW-0479">Metal-binding</keyword>
<evidence type="ECO:0000313" key="4">
    <source>
        <dbReference type="EMBL" id="QKZ02778.1"/>
    </source>
</evidence>